<evidence type="ECO:0000313" key="3">
    <source>
        <dbReference type="Proteomes" id="UP001215598"/>
    </source>
</evidence>
<proteinExistence type="predicted"/>
<feature type="transmembrane region" description="Helical" evidence="1">
    <location>
        <begin position="27"/>
        <end position="48"/>
    </location>
</feature>
<organism evidence="2 3">
    <name type="scientific">Mycena metata</name>
    <dbReference type="NCBI Taxonomy" id="1033252"/>
    <lineage>
        <taxon>Eukaryota</taxon>
        <taxon>Fungi</taxon>
        <taxon>Dikarya</taxon>
        <taxon>Basidiomycota</taxon>
        <taxon>Agaricomycotina</taxon>
        <taxon>Agaricomycetes</taxon>
        <taxon>Agaricomycetidae</taxon>
        <taxon>Agaricales</taxon>
        <taxon>Marasmiineae</taxon>
        <taxon>Mycenaceae</taxon>
        <taxon>Mycena</taxon>
    </lineage>
</organism>
<comment type="caution">
    <text evidence="2">The sequence shown here is derived from an EMBL/GenBank/DDBJ whole genome shotgun (WGS) entry which is preliminary data.</text>
</comment>
<gene>
    <name evidence="2" type="ORF">B0H16DRAFT_629862</name>
</gene>
<keyword evidence="1" id="KW-1133">Transmembrane helix</keyword>
<protein>
    <submittedName>
        <fullName evidence="2">Uncharacterized protein</fullName>
    </submittedName>
</protein>
<reference evidence="2" key="1">
    <citation type="submission" date="2023-03" db="EMBL/GenBank/DDBJ databases">
        <title>Massive genome expansion in bonnet fungi (Mycena s.s.) driven by repeated elements and novel gene families across ecological guilds.</title>
        <authorList>
            <consortium name="Lawrence Berkeley National Laboratory"/>
            <person name="Harder C.B."/>
            <person name="Miyauchi S."/>
            <person name="Viragh M."/>
            <person name="Kuo A."/>
            <person name="Thoen E."/>
            <person name="Andreopoulos B."/>
            <person name="Lu D."/>
            <person name="Skrede I."/>
            <person name="Drula E."/>
            <person name="Henrissat B."/>
            <person name="Morin E."/>
            <person name="Kohler A."/>
            <person name="Barry K."/>
            <person name="LaButti K."/>
            <person name="Morin E."/>
            <person name="Salamov A."/>
            <person name="Lipzen A."/>
            <person name="Mereny Z."/>
            <person name="Hegedus B."/>
            <person name="Baldrian P."/>
            <person name="Stursova M."/>
            <person name="Weitz H."/>
            <person name="Taylor A."/>
            <person name="Grigoriev I.V."/>
            <person name="Nagy L.G."/>
            <person name="Martin F."/>
            <person name="Kauserud H."/>
        </authorList>
    </citation>
    <scope>NUCLEOTIDE SEQUENCE</scope>
    <source>
        <strain evidence="2">CBHHK182m</strain>
    </source>
</reference>
<accession>A0AAD7J9H5</accession>
<keyword evidence="3" id="KW-1185">Reference proteome</keyword>
<name>A0AAD7J9H5_9AGAR</name>
<dbReference type="Proteomes" id="UP001215598">
    <property type="component" value="Unassembled WGS sequence"/>
</dbReference>
<keyword evidence="1" id="KW-0472">Membrane</keyword>
<dbReference type="AlphaFoldDB" id="A0AAD7J9H5"/>
<sequence length="178" mass="19263">MSLISPRGIGLPDASLPIIASPLPPAIAAKVMVVIIGLLLIAASLYYVSPTRLTRVLSDAMNNLDEVFVEVSVAGLLGLLSSDDVQTVVSTYQMLRVEVGKVQTETLRNSKSWCTSLFGVFAGGSVSLVRCIKKVKEFQRHLQILQEDHRNKTHSLPLSFATGVSHSTGTARFRFLPA</sequence>
<dbReference type="EMBL" id="JARKIB010000040">
    <property type="protein sequence ID" value="KAJ7759107.1"/>
    <property type="molecule type" value="Genomic_DNA"/>
</dbReference>
<evidence type="ECO:0000313" key="2">
    <source>
        <dbReference type="EMBL" id="KAJ7759107.1"/>
    </source>
</evidence>
<evidence type="ECO:0000256" key="1">
    <source>
        <dbReference type="SAM" id="Phobius"/>
    </source>
</evidence>
<keyword evidence="1" id="KW-0812">Transmembrane</keyword>